<keyword id="KW-0903">Direct protein sequencing</keyword>
<proteinExistence type="evidence at protein level"/>
<dbReference type="PIR" id="S55002">
    <property type="entry name" value="S55002"/>
</dbReference>
<organism>
    <name type="scientific">Legionella pneumophila</name>
    <dbReference type="NCBI Taxonomy" id="446"/>
    <lineage>
        <taxon>Bacteria</taxon>
        <taxon>Pseudomonadati</taxon>
        <taxon>Pseudomonadota</taxon>
        <taxon>Gammaproteobacteria</taxon>
        <taxon>Legionellales</taxon>
        <taxon>Legionellaceae</taxon>
        <taxon>Legionella</taxon>
    </lineage>
</organism>
<protein>
    <submittedName>
        <fullName>Universal stress protein A</fullName>
    </submittedName>
</protein>
<name>Q9R5C5_LEGPN</name>
<dbReference type="AlphaFoldDB" id="Q9R5C5"/>
<reference key="1">
    <citation type="journal article" date="1993" name="Infect. Immun.">
        <title>Phenotypic modulation by Legionella pneumophila upon infection of macrophages.</title>
        <authorList>
            <person name="Abu Kwaik Y."/>
            <person name="Eisenstein B.I."/>
            <person name="Engleberg N.C."/>
        </authorList>
    </citation>
    <scope>PROTEIN SEQUENCE</scope>
</reference>
<accession>Q9R5C5</accession>
<sequence>MNTCSLSLTPLLRHSVGF</sequence>